<evidence type="ECO:0000256" key="6">
    <source>
        <dbReference type="ARBA" id="ARBA00037999"/>
    </source>
</evidence>
<dbReference type="AlphaFoldDB" id="F4MV60"/>
<evidence type="ECO:0000256" key="5">
    <source>
        <dbReference type="ARBA" id="ARBA00022898"/>
    </source>
</evidence>
<dbReference type="GO" id="GO:0102933">
    <property type="term" value="F:GDP-4-dehydro-6-deoxy-D-mannose-4-aminotransferase activity"/>
    <property type="evidence" value="ECO:0007669"/>
    <property type="project" value="UniProtKB-EC"/>
</dbReference>
<dbReference type="InterPro" id="IPR015421">
    <property type="entry name" value="PyrdxlP-dep_Trfase_major"/>
</dbReference>
<comment type="similarity">
    <text evidence="6 12">Belongs to the DegT/DnrJ/EryC1 family.</text>
</comment>
<evidence type="ECO:0000256" key="10">
    <source>
        <dbReference type="PIRSR" id="PIRSR000390-1"/>
    </source>
</evidence>
<evidence type="ECO:0000313" key="13">
    <source>
        <dbReference type="EMBL" id="CBX69718.1"/>
    </source>
</evidence>
<dbReference type="SUPFAM" id="SSF53383">
    <property type="entry name" value="PLP-dependent transferases"/>
    <property type="match status" value="1"/>
</dbReference>
<evidence type="ECO:0000256" key="12">
    <source>
        <dbReference type="RuleBase" id="RU004508"/>
    </source>
</evidence>
<dbReference type="GO" id="GO:0000271">
    <property type="term" value="P:polysaccharide biosynthetic process"/>
    <property type="evidence" value="ECO:0007669"/>
    <property type="project" value="TreeGrafter"/>
</dbReference>
<name>F4MV60_YEREN</name>
<keyword evidence="5 11" id="KW-0663">Pyridoxal phosphate</keyword>
<comment type="cofactor">
    <cofactor evidence="1">
        <name>pyridoxal 5'-phosphate</name>
        <dbReference type="ChEBI" id="CHEBI:597326"/>
    </cofactor>
</comment>
<evidence type="ECO:0000256" key="3">
    <source>
        <dbReference type="ARBA" id="ARBA00022576"/>
    </source>
</evidence>
<feature type="modified residue" description="N6-(pyridoxal phosphate)lysine" evidence="11">
    <location>
        <position position="182"/>
    </location>
</feature>
<evidence type="ECO:0000256" key="9">
    <source>
        <dbReference type="ARBA" id="ARBA00074221"/>
    </source>
</evidence>
<dbReference type="FunFam" id="3.40.640.10:FF:000090">
    <property type="entry name" value="Pyridoxal phosphate-dependent aminotransferase"/>
    <property type="match status" value="1"/>
</dbReference>
<dbReference type="InterPro" id="IPR000653">
    <property type="entry name" value="DegT/StrS_aminotransferase"/>
</dbReference>
<comment type="pathway">
    <text evidence="2">Bacterial outer membrane biogenesis; LPS O-antigen biosynthesis.</text>
</comment>
<keyword evidence="4" id="KW-0808">Transferase</keyword>
<dbReference type="Gene3D" id="3.40.640.10">
    <property type="entry name" value="Type I PLP-dependent aspartate aminotransferase-like (Major domain)"/>
    <property type="match status" value="1"/>
</dbReference>
<evidence type="ECO:0000256" key="11">
    <source>
        <dbReference type="PIRSR" id="PIRSR000390-2"/>
    </source>
</evidence>
<dbReference type="CDD" id="cd00616">
    <property type="entry name" value="AHBA_syn"/>
    <property type="match status" value="1"/>
</dbReference>
<dbReference type="InterPro" id="IPR015424">
    <property type="entry name" value="PyrdxlP-dep_Trfase"/>
</dbReference>
<dbReference type="PANTHER" id="PTHR30244:SF34">
    <property type="entry name" value="DTDP-4-AMINO-4,6-DIDEOXYGALACTOSE TRANSAMINASE"/>
    <property type="match status" value="1"/>
</dbReference>
<evidence type="ECO:0000256" key="2">
    <source>
        <dbReference type="ARBA" id="ARBA00005125"/>
    </source>
</evidence>
<dbReference type="Pfam" id="PF01041">
    <property type="entry name" value="DegT_DnrJ_EryC1"/>
    <property type="match status" value="1"/>
</dbReference>
<accession>F4MV60</accession>
<protein>
    <recommendedName>
        <fullName evidence="9">GDP-perosamine synthase</fullName>
        <ecNumber evidence="8">2.6.1.102</ecNumber>
    </recommendedName>
</protein>
<evidence type="ECO:0000256" key="1">
    <source>
        <dbReference type="ARBA" id="ARBA00001933"/>
    </source>
</evidence>
<evidence type="ECO:0000256" key="8">
    <source>
        <dbReference type="ARBA" id="ARBA00066317"/>
    </source>
</evidence>
<organism evidence="13">
    <name type="scientific">Yersinia enterocolitica W22703</name>
    <dbReference type="NCBI Taxonomy" id="913028"/>
    <lineage>
        <taxon>Bacteria</taxon>
        <taxon>Pseudomonadati</taxon>
        <taxon>Pseudomonadota</taxon>
        <taxon>Gammaproteobacteria</taxon>
        <taxon>Enterobacterales</taxon>
        <taxon>Yersiniaceae</taxon>
        <taxon>Yersinia</taxon>
    </lineage>
</organism>
<dbReference type="GO" id="GO:0030170">
    <property type="term" value="F:pyridoxal phosphate binding"/>
    <property type="evidence" value="ECO:0007669"/>
    <property type="project" value="TreeGrafter"/>
</dbReference>
<dbReference type="Gene3D" id="3.90.1150.10">
    <property type="entry name" value="Aspartate Aminotransferase, domain 1"/>
    <property type="match status" value="1"/>
</dbReference>
<sequence>MIIPIYQPSLGGKEKEYVNKCLDTTWISSKGEFISKFEESFSKYIGAKYSTTVCNGTVALHLALEALGIGVGDEVIVPSLTYIASVNTIMQTGAKVVFVDSELDTWNIDIQDVRRKITCKTKAIMVVHLYGLPCNMDSIKSLCDNNSLLLIEDCAEAFGSKLNGRHVGTFGDVSTFSFFGNKTITTGEGGMVVCRDKEIYEKACHLKNQGVSASREYWHDILAFNYRMTNICAAIGLAQLERADQIIEKKRSISDWYKLYLKDLPLSIHHEYDGATHSYWMCSILVNDSNQRDPLRKYLKGHNIETRPVFPPSHLMPHCFSPEVFPIAESISISGINLPSYPDLIEEDIKMISVHIRNFFS</sequence>
<dbReference type="EC" id="2.6.1.102" evidence="8"/>
<dbReference type="EMBL" id="FR718505">
    <property type="protein sequence ID" value="CBX69718.1"/>
    <property type="molecule type" value="Genomic_DNA"/>
</dbReference>
<dbReference type="PIRSF" id="PIRSF000390">
    <property type="entry name" value="PLP_StrS"/>
    <property type="match status" value="1"/>
</dbReference>
<evidence type="ECO:0000256" key="7">
    <source>
        <dbReference type="ARBA" id="ARBA00051587"/>
    </source>
</evidence>
<evidence type="ECO:0000256" key="4">
    <source>
        <dbReference type="ARBA" id="ARBA00022679"/>
    </source>
</evidence>
<proteinExistence type="inferred from homology"/>
<dbReference type="PANTHER" id="PTHR30244">
    <property type="entry name" value="TRANSAMINASE"/>
    <property type="match status" value="1"/>
</dbReference>
<feature type="active site" description="Proton acceptor" evidence="10">
    <location>
        <position position="182"/>
    </location>
</feature>
<gene>
    <name evidence="13" type="ORF">YEW_DA12670</name>
</gene>
<dbReference type="InterPro" id="IPR015422">
    <property type="entry name" value="PyrdxlP-dep_Trfase_small"/>
</dbReference>
<comment type="catalytic activity">
    <reaction evidence="7">
        <text>GDP-alpha-D-perosamine + 2-oxoglutarate = GDP-4-dehydro-alpha-D-rhamnose + L-glutamate</text>
        <dbReference type="Rhea" id="RHEA:36779"/>
        <dbReference type="ChEBI" id="CHEBI:16810"/>
        <dbReference type="ChEBI" id="CHEBI:29985"/>
        <dbReference type="ChEBI" id="CHEBI:57964"/>
        <dbReference type="ChEBI" id="CHEBI:73996"/>
        <dbReference type="EC" id="2.6.1.102"/>
    </reaction>
</comment>
<reference evidence="13" key="1">
    <citation type="journal article" date="2011" name="BMC Genomics">
        <title>Shotgun sequencing of Yersinia enterocolitica strain W22703 (biotype 2, serotype O:9): genomic evidence for oscillation between invertebrates and mammals.</title>
        <authorList>
            <person name="Fuchs T.M."/>
            <person name="Brandt K."/>
            <person name="Starke M."/>
            <person name="Rattei T."/>
        </authorList>
    </citation>
    <scope>NUCLEOTIDE SEQUENCE</scope>
</reference>
<keyword evidence="3" id="KW-0032">Aminotransferase</keyword>